<keyword evidence="11" id="KW-0378">Hydrolase</keyword>
<dbReference type="GO" id="GO:0003677">
    <property type="term" value="F:DNA binding"/>
    <property type="evidence" value="ECO:0007669"/>
    <property type="project" value="UniProtKB-UniRule"/>
</dbReference>
<dbReference type="Gene3D" id="1.20.1060.10">
    <property type="entry name" value="Taq DNA Polymerase, Chain T, domain 4"/>
    <property type="match status" value="1"/>
</dbReference>
<dbReference type="AlphaFoldDB" id="A0A9D1FK95"/>
<comment type="catalytic activity">
    <reaction evidence="9 11">
        <text>DNA(n) + a 2'-deoxyribonucleoside 5'-triphosphate = DNA(n+1) + diphosphate</text>
        <dbReference type="Rhea" id="RHEA:22508"/>
        <dbReference type="Rhea" id="RHEA-COMP:17339"/>
        <dbReference type="Rhea" id="RHEA-COMP:17340"/>
        <dbReference type="ChEBI" id="CHEBI:33019"/>
        <dbReference type="ChEBI" id="CHEBI:61560"/>
        <dbReference type="ChEBI" id="CHEBI:173112"/>
        <dbReference type="EC" id="2.7.7.7"/>
    </reaction>
</comment>
<dbReference type="PANTHER" id="PTHR10133">
    <property type="entry name" value="DNA POLYMERASE I"/>
    <property type="match status" value="1"/>
</dbReference>
<comment type="function">
    <text evidence="11">In addition to polymerase activity, this DNA polymerase exhibits 5'-3' exonuclease activity.</text>
</comment>
<keyword evidence="7 11" id="KW-0238">DNA-binding</keyword>
<evidence type="ECO:0000256" key="6">
    <source>
        <dbReference type="ARBA" id="ARBA00022932"/>
    </source>
</evidence>
<dbReference type="FunFam" id="1.10.150.20:FF:000002">
    <property type="entry name" value="DNA polymerase I"/>
    <property type="match status" value="1"/>
</dbReference>
<keyword evidence="8 11" id="KW-0234">DNA repair</keyword>
<comment type="caution">
    <text evidence="14">The sequence shown here is derived from an EMBL/GenBank/DDBJ whole genome shotgun (WGS) entry which is preliminary data.</text>
</comment>
<evidence type="ECO:0000256" key="4">
    <source>
        <dbReference type="ARBA" id="ARBA00022705"/>
    </source>
</evidence>
<dbReference type="PANTHER" id="PTHR10133:SF27">
    <property type="entry name" value="DNA POLYMERASE NU"/>
    <property type="match status" value="1"/>
</dbReference>
<dbReference type="GO" id="GO:0006302">
    <property type="term" value="P:double-strand break repair"/>
    <property type="evidence" value="ECO:0007669"/>
    <property type="project" value="TreeGrafter"/>
</dbReference>
<dbReference type="PRINTS" id="PR00868">
    <property type="entry name" value="DNAPOLI"/>
</dbReference>
<evidence type="ECO:0000256" key="8">
    <source>
        <dbReference type="ARBA" id="ARBA00023204"/>
    </source>
</evidence>
<dbReference type="CDD" id="cd09859">
    <property type="entry name" value="PIN_53EXO"/>
    <property type="match status" value="1"/>
</dbReference>
<evidence type="ECO:0000256" key="2">
    <source>
        <dbReference type="ARBA" id="ARBA00022679"/>
    </source>
</evidence>
<dbReference type="SMART" id="SM00482">
    <property type="entry name" value="POLAc"/>
    <property type="match status" value="1"/>
</dbReference>
<dbReference type="Gene3D" id="1.10.150.20">
    <property type="entry name" value="5' to 3' exonuclease, C-terminal subdomain"/>
    <property type="match status" value="2"/>
</dbReference>
<evidence type="ECO:0000256" key="5">
    <source>
        <dbReference type="ARBA" id="ARBA00022763"/>
    </source>
</evidence>
<dbReference type="InterPro" id="IPR001098">
    <property type="entry name" value="DNA-dir_DNA_pol_A_palm_dom"/>
</dbReference>
<dbReference type="InterPro" id="IPR008918">
    <property type="entry name" value="HhH2"/>
</dbReference>
<dbReference type="InterPro" id="IPR043502">
    <property type="entry name" value="DNA/RNA_pol_sf"/>
</dbReference>
<dbReference type="CDD" id="cd08637">
    <property type="entry name" value="DNA_pol_A_pol_I_C"/>
    <property type="match status" value="1"/>
</dbReference>
<dbReference type="Pfam" id="PF00476">
    <property type="entry name" value="DNA_pol_A"/>
    <property type="match status" value="1"/>
</dbReference>
<dbReference type="Proteomes" id="UP000886865">
    <property type="component" value="Unassembled WGS sequence"/>
</dbReference>
<dbReference type="SUPFAM" id="SSF88723">
    <property type="entry name" value="PIN domain-like"/>
    <property type="match status" value="1"/>
</dbReference>
<dbReference type="SUPFAM" id="SSF56672">
    <property type="entry name" value="DNA/RNA polymerases"/>
    <property type="match status" value="1"/>
</dbReference>
<keyword evidence="11" id="KW-0269">Exonuclease</keyword>
<keyword evidence="11" id="KW-0540">Nuclease</keyword>
<dbReference type="InterPro" id="IPR036279">
    <property type="entry name" value="5-3_exonuclease_C_sf"/>
</dbReference>
<dbReference type="FunFam" id="1.20.1060.10:FF:000001">
    <property type="entry name" value="DNA polymerase I"/>
    <property type="match status" value="1"/>
</dbReference>
<feature type="domain" description="DNA-directed DNA polymerase family A palm" evidence="13">
    <location>
        <begin position="645"/>
        <end position="852"/>
    </location>
</feature>
<dbReference type="SUPFAM" id="SSF47807">
    <property type="entry name" value="5' to 3' exonuclease, C-terminal subdomain"/>
    <property type="match status" value="1"/>
</dbReference>
<evidence type="ECO:0000313" key="14">
    <source>
        <dbReference type="EMBL" id="HIS74997.1"/>
    </source>
</evidence>
<dbReference type="InterPro" id="IPR020045">
    <property type="entry name" value="DNA_polI_H3TH"/>
</dbReference>
<reference evidence="14" key="1">
    <citation type="submission" date="2020-10" db="EMBL/GenBank/DDBJ databases">
        <authorList>
            <person name="Gilroy R."/>
        </authorList>
    </citation>
    <scope>NUCLEOTIDE SEQUENCE</scope>
    <source>
        <strain evidence="14">CHK152-2871</strain>
    </source>
</reference>
<dbReference type="InterPro" id="IPR002298">
    <property type="entry name" value="DNA_polymerase_A"/>
</dbReference>
<dbReference type="SMART" id="SM00279">
    <property type="entry name" value="HhH2"/>
    <property type="match status" value="1"/>
</dbReference>
<evidence type="ECO:0000256" key="10">
    <source>
        <dbReference type="NCBIfam" id="TIGR00593"/>
    </source>
</evidence>
<evidence type="ECO:0000259" key="12">
    <source>
        <dbReference type="SMART" id="SM00475"/>
    </source>
</evidence>
<dbReference type="CDD" id="cd09898">
    <property type="entry name" value="H3TH_53EXO"/>
    <property type="match status" value="1"/>
</dbReference>
<dbReference type="InterPro" id="IPR029060">
    <property type="entry name" value="PIN-like_dom_sf"/>
</dbReference>
<name>A0A9D1FK95_9BACT</name>
<dbReference type="EC" id="2.7.7.7" evidence="10 11"/>
<sequence length="888" mass="101466">MRSEDKKTLILIDGHALAFRMFFALERTNMQTTQHQPTWAIYGFFKSIFDLLSSSSKGGADIKPNSIAVAFDVSRHTFRLEKYQDYKANRQTMPDTLRSQLSLIMEGLKALNIPIYTKEGFEGDDIIGTISSKAKQMGHNTYILTGDKDSLQLVDKEGTIKVLIPQKGVLSCLGWDEVFENLGVYPSQVVDYKALCGDSSDNIPGVKGIGAKTAQWLLQEYKTLEGVYENIENITKKAIKEKLIEQKEMAYLSQFLATIKRDVEIDFDFSRTCLEIPNKQAVTDFFQSVQFYSFVKNIDKLLAPFETSCTETKAENFVTIKDEQAQTQVQLGLFHQEQKEDEEITKLTSQEEYYEFLNNIKDGDIIALSAILPQMPNSLYLAQNNTCALVKKDDNKVIEILENPNIKKVVYDIKNELNYINPKGVISDIMLTSYVKDSSRKHDIVSQIQNYLNFMPDENDGFKLTRNILSLYEFYQNSLNEKEKNLINKVELPLAYVLKDMEDTGVSLDVNYLKTLSLEVNEKILNFEEKIYNQAGTTFNINSPKQVSEILFNTLKIKPSKKNKTGFSTSAKILDELALEHQIARDILEHRQLMKLKTTYIDNLPKLIKDDGKIHTHFNQIVTTTGRLSSSDPNLQSIPTRTEFSNRIRAAFVPTDRENSYILSADYSQIELRLLAHFSADEVLIDAFCNDEDIHLITASKIFEVKKEEVTKEMRRKAKAVNFGLIYGQTRYGLSSVLGITPLEAQEFIDKYFATYPKINSYINNTLIEAHQEGYVETLYGRKRYLGAELNSRNAKIREFAQRAAVNAPLQGTSADLIKMAMVKLHDDLKKYKSKMILQVHDELVLEVPKNELEEVKELTIKAMELNQPLRVPLKVDTKCAKTWREGE</sequence>
<dbReference type="Gene3D" id="3.40.50.1010">
    <property type="entry name" value="5'-nuclease"/>
    <property type="match status" value="1"/>
</dbReference>
<evidence type="ECO:0000259" key="13">
    <source>
        <dbReference type="SMART" id="SM00482"/>
    </source>
</evidence>
<reference evidence="14" key="2">
    <citation type="journal article" date="2021" name="PeerJ">
        <title>Extensive microbial diversity within the chicken gut microbiome revealed by metagenomics and culture.</title>
        <authorList>
            <person name="Gilroy R."/>
            <person name="Ravi A."/>
            <person name="Getino M."/>
            <person name="Pursley I."/>
            <person name="Horton D.L."/>
            <person name="Alikhan N.F."/>
            <person name="Baker D."/>
            <person name="Gharbi K."/>
            <person name="Hall N."/>
            <person name="Watson M."/>
            <person name="Adriaenssens E.M."/>
            <person name="Foster-Nyarko E."/>
            <person name="Jarju S."/>
            <person name="Secka A."/>
            <person name="Antonio M."/>
            <person name="Oren A."/>
            <person name="Chaudhuri R.R."/>
            <person name="La Ragione R."/>
            <person name="Hildebrand F."/>
            <person name="Pallen M.J."/>
        </authorList>
    </citation>
    <scope>NUCLEOTIDE SEQUENCE</scope>
    <source>
        <strain evidence="14">CHK152-2871</strain>
    </source>
</reference>
<dbReference type="EMBL" id="DVJQ01000071">
    <property type="protein sequence ID" value="HIS74997.1"/>
    <property type="molecule type" value="Genomic_DNA"/>
</dbReference>
<comment type="similarity">
    <text evidence="1 11">Belongs to the DNA polymerase type-A family.</text>
</comment>
<dbReference type="GO" id="GO:0003887">
    <property type="term" value="F:DNA-directed DNA polymerase activity"/>
    <property type="evidence" value="ECO:0007669"/>
    <property type="project" value="UniProtKB-UniRule"/>
</dbReference>
<keyword evidence="3 11" id="KW-0548">Nucleotidyltransferase</keyword>
<dbReference type="InterPro" id="IPR018320">
    <property type="entry name" value="DNA_polymerase_1"/>
</dbReference>
<keyword evidence="5 11" id="KW-0227">DNA damage</keyword>
<proteinExistence type="inferred from homology"/>
<dbReference type="InterPro" id="IPR002421">
    <property type="entry name" value="5-3_exonuclease"/>
</dbReference>
<evidence type="ECO:0000256" key="3">
    <source>
        <dbReference type="ARBA" id="ARBA00022695"/>
    </source>
</evidence>
<evidence type="ECO:0000313" key="15">
    <source>
        <dbReference type="Proteomes" id="UP000886865"/>
    </source>
</evidence>
<dbReference type="Gene3D" id="3.30.70.370">
    <property type="match status" value="1"/>
</dbReference>
<evidence type="ECO:0000256" key="9">
    <source>
        <dbReference type="ARBA" id="ARBA00049244"/>
    </source>
</evidence>
<evidence type="ECO:0000256" key="7">
    <source>
        <dbReference type="ARBA" id="ARBA00023125"/>
    </source>
</evidence>
<dbReference type="InterPro" id="IPR036397">
    <property type="entry name" value="RNaseH_sf"/>
</dbReference>
<keyword evidence="6 11" id="KW-0239">DNA-directed DNA polymerase</keyword>
<dbReference type="Pfam" id="PF02739">
    <property type="entry name" value="5_3_exonuc_N"/>
    <property type="match status" value="1"/>
</dbReference>
<accession>A0A9D1FK95</accession>
<evidence type="ECO:0000256" key="11">
    <source>
        <dbReference type="RuleBase" id="RU004460"/>
    </source>
</evidence>
<dbReference type="GO" id="GO:0008409">
    <property type="term" value="F:5'-3' exonuclease activity"/>
    <property type="evidence" value="ECO:0007669"/>
    <property type="project" value="UniProtKB-UniRule"/>
</dbReference>
<dbReference type="SUPFAM" id="SSF53098">
    <property type="entry name" value="Ribonuclease H-like"/>
    <property type="match status" value="1"/>
</dbReference>
<organism evidence="14 15">
    <name type="scientific">Candidatus Galligastranaerophilus intestinavium</name>
    <dbReference type="NCBI Taxonomy" id="2840836"/>
    <lineage>
        <taxon>Bacteria</taxon>
        <taxon>Candidatus Galligastranaerophilus</taxon>
    </lineage>
</organism>
<dbReference type="InterPro" id="IPR020046">
    <property type="entry name" value="5-3_exonucl_a-hlix_arch_N"/>
</dbReference>
<dbReference type="FunFam" id="1.10.150.20:FF:000003">
    <property type="entry name" value="DNA polymerase I"/>
    <property type="match status" value="1"/>
</dbReference>
<keyword evidence="4 11" id="KW-0235">DNA replication</keyword>
<feature type="domain" description="5'-3' exonuclease" evidence="12">
    <location>
        <begin position="6"/>
        <end position="275"/>
    </location>
</feature>
<dbReference type="GO" id="GO:0006261">
    <property type="term" value="P:DNA-templated DNA replication"/>
    <property type="evidence" value="ECO:0007669"/>
    <property type="project" value="UniProtKB-UniRule"/>
</dbReference>
<keyword evidence="2 11" id="KW-0808">Transferase</keyword>
<dbReference type="InterPro" id="IPR012337">
    <property type="entry name" value="RNaseH-like_sf"/>
</dbReference>
<dbReference type="NCBIfam" id="NF004397">
    <property type="entry name" value="PRK05755.1"/>
    <property type="match status" value="1"/>
</dbReference>
<dbReference type="SMART" id="SM00475">
    <property type="entry name" value="53EXOc"/>
    <property type="match status" value="1"/>
</dbReference>
<evidence type="ECO:0000256" key="1">
    <source>
        <dbReference type="ARBA" id="ARBA00007705"/>
    </source>
</evidence>
<protein>
    <recommendedName>
        <fullName evidence="10 11">DNA polymerase I</fullName>
        <ecNumber evidence="10 11">2.7.7.7</ecNumber>
    </recommendedName>
</protein>
<dbReference type="Gene3D" id="3.30.420.10">
    <property type="entry name" value="Ribonuclease H-like superfamily/Ribonuclease H"/>
    <property type="match status" value="1"/>
</dbReference>
<dbReference type="NCBIfam" id="TIGR00593">
    <property type="entry name" value="pola"/>
    <property type="match status" value="1"/>
</dbReference>
<gene>
    <name evidence="11 14" type="primary">polA</name>
    <name evidence="14" type="ORF">IAA86_08270</name>
</gene>
<dbReference type="Pfam" id="PF01367">
    <property type="entry name" value="5_3_exonuc"/>
    <property type="match status" value="1"/>
</dbReference>